<keyword evidence="1" id="KW-0812">Transmembrane</keyword>
<proteinExistence type="predicted"/>
<feature type="transmembrane region" description="Helical" evidence="1">
    <location>
        <begin position="45"/>
        <end position="68"/>
    </location>
</feature>
<evidence type="ECO:0000313" key="2">
    <source>
        <dbReference type="EMBL" id="QCE00723.1"/>
    </source>
</evidence>
<evidence type="ECO:0000256" key="1">
    <source>
        <dbReference type="SAM" id="Phobius"/>
    </source>
</evidence>
<keyword evidence="3" id="KW-1185">Reference proteome</keyword>
<evidence type="ECO:0000313" key="3">
    <source>
        <dbReference type="Proteomes" id="UP000501690"/>
    </source>
</evidence>
<dbReference type="EMBL" id="CP039351">
    <property type="protein sequence ID" value="QCE00723.1"/>
    <property type="molecule type" value="Genomic_DNA"/>
</dbReference>
<organism evidence="2 3">
    <name type="scientific">Vigna unguiculata</name>
    <name type="common">Cowpea</name>
    <dbReference type="NCBI Taxonomy" id="3917"/>
    <lineage>
        <taxon>Eukaryota</taxon>
        <taxon>Viridiplantae</taxon>
        <taxon>Streptophyta</taxon>
        <taxon>Embryophyta</taxon>
        <taxon>Tracheophyta</taxon>
        <taxon>Spermatophyta</taxon>
        <taxon>Magnoliopsida</taxon>
        <taxon>eudicotyledons</taxon>
        <taxon>Gunneridae</taxon>
        <taxon>Pentapetalae</taxon>
        <taxon>rosids</taxon>
        <taxon>fabids</taxon>
        <taxon>Fabales</taxon>
        <taxon>Fabaceae</taxon>
        <taxon>Papilionoideae</taxon>
        <taxon>50 kb inversion clade</taxon>
        <taxon>NPAAA clade</taxon>
        <taxon>indigoferoid/millettioid clade</taxon>
        <taxon>Phaseoleae</taxon>
        <taxon>Vigna</taxon>
    </lineage>
</organism>
<sequence length="157" mass="17648">MRSFARVCRYSVSSKSNLVLFHLGFTILNRIPSMLVFLARESALGAVVLICVASFSCLKCLDVVVIAWNIDKCRLGLECLVVARVNNGEEVSPKREIAESHCSHFLSSRLGGRSSPERKETSRMSDAFYPERELGENVLSLWAEDDEFGMILVWNMN</sequence>
<dbReference type="Proteomes" id="UP000501690">
    <property type="component" value="Linkage Group LG7"/>
</dbReference>
<name>A0A4D6MH21_VIGUN</name>
<keyword evidence="1" id="KW-1133">Transmembrane helix</keyword>
<protein>
    <submittedName>
        <fullName evidence="2">Uncharacterized protein</fullName>
    </submittedName>
</protein>
<keyword evidence="1" id="KW-0472">Membrane</keyword>
<feature type="transmembrane region" description="Helical" evidence="1">
    <location>
        <begin position="20"/>
        <end position="39"/>
    </location>
</feature>
<dbReference type="AlphaFoldDB" id="A0A4D6MH21"/>
<gene>
    <name evidence="2" type="ORF">DEO72_LG7g2013</name>
</gene>
<reference evidence="2 3" key="1">
    <citation type="submission" date="2019-04" db="EMBL/GenBank/DDBJ databases">
        <title>An improved genome assembly and genetic linkage map for asparagus bean, Vigna unguiculata ssp. sesquipedialis.</title>
        <authorList>
            <person name="Xia Q."/>
            <person name="Zhang R."/>
            <person name="Dong Y."/>
        </authorList>
    </citation>
    <scope>NUCLEOTIDE SEQUENCE [LARGE SCALE GENOMIC DNA]</scope>
    <source>
        <tissue evidence="2">Leaf</tissue>
    </source>
</reference>
<accession>A0A4D6MH21</accession>